<dbReference type="InterPro" id="IPR000524">
    <property type="entry name" value="Tscrpt_reg_HTH_GntR"/>
</dbReference>
<reference evidence="5 6" key="2">
    <citation type="journal article" date="2018" name="Int. J. Syst. Evol. Microbiol.">
        <title>Marinobacterium aestuarii sp. nov., a benzene-degrading marine bacterium isolated from estuary sediment.</title>
        <authorList>
            <person name="Bae S.S."/>
            <person name="Jung J."/>
            <person name="Chung D."/>
            <person name="Baek K."/>
        </authorList>
    </citation>
    <scope>NUCLEOTIDE SEQUENCE [LARGE SCALE GENOMIC DNA]</scope>
    <source>
        <strain evidence="5 6">ST58-10</strain>
    </source>
</reference>
<dbReference type="CDD" id="cd07377">
    <property type="entry name" value="WHTH_GntR"/>
    <property type="match status" value="1"/>
</dbReference>
<dbReference type="AlphaFoldDB" id="A0A1A9F097"/>
<protein>
    <submittedName>
        <fullName evidence="5">Transcriptional regulator</fullName>
    </submittedName>
</protein>
<keyword evidence="6" id="KW-1185">Reference proteome</keyword>
<evidence type="ECO:0000313" key="6">
    <source>
        <dbReference type="Proteomes" id="UP000078070"/>
    </source>
</evidence>
<gene>
    <name evidence="5" type="ORF">A8C75_12285</name>
</gene>
<evidence type="ECO:0000256" key="2">
    <source>
        <dbReference type="ARBA" id="ARBA00023125"/>
    </source>
</evidence>
<dbReference type="PROSITE" id="PS50949">
    <property type="entry name" value="HTH_GNTR"/>
    <property type="match status" value="1"/>
</dbReference>
<dbReference type="STRING" id="1821621.A8C75_12285"/>
<dbReference type="SUPFAM" id="SSF48008">
    <property type="entry name" value="GntR ligand-binding domain-like"/>
    <property type="match status" value="1"/>
</dbReference>
<dbReference type="GO" id="GO:0003677">
    <property type="term" value="F:DNA binding"/>
    <property type="evidence" value="ECO:0007669"/>
    <property type="project" value="UniProtKB-KW"/>
</dbReference>
<name>A0A1A9F097_9GAMM</name>
<accession>A0A1A9F097</accession>
<dbReference type="PANTHER" id="PTHR43537:SF5">
    <property type="entry name" value="UXU OPERON TRANSCRIPTIONAL REGULATOR"/>
    <property type="match status" value="1"/>
</dbReference>
<dbReference type="PRINTS" id="PR00035">
    <property type="entry name" value="HTHGNTR"/>
</dbReference>
<dbReference type="InterPro" id="IPR008920">
    <property type="entry name" value="TF_FadR/GntR_C"/>
</dbReference>
<dbReference type="Pfam" id="PF00392">
    <property type="entry name" value="GntR"/>
    <property type="match status" value="1"/>
</dbReference>
<dbReference type="Proteomes" id="UP000078070">
    <property type="component" value="Chromosome"/>
</dbReference>
<evidence type="ECO:0000313" key="5">
    <source>
        <dbReference type="EMBL" id="ANG63173.1"/>
    </source>
</evidence>
<dbReference type="InterPro" id="IPR036388">
    <property type="entry name" value="WH-like_DNA-bd_sf"/>
</dbReference>
<sequence>MAERLYRDIGEHIKEEIRAQGLMVGAKLPTERVYAEQFGVSRTVVREAFIMLEIEELIEVRKGSGSYLIKVPADGRLIRTHTEDIGPFELLQARQVLESSIAACAAQVVTKHDIQLMQDTLDLEDAELDSIEKSDAADREFHLLIARATQNGLLLETCTQLWDLRERSPMWKTLHARIQDTSYRGDWLDDHREVLAQLRRRNAEGARQAMWQHLENVKVTLFALSNTEDPDFDGFLFTSLGAGPL</sequence>
<keyword evidence="1" id="KW-0805">Transcription regulation</keyword>
<dbReference type="InterPro" id="IPR011711">
    <property type="entry name" value="GntR_C"/>
</dbReference>
<dbReference type="GO" id="GO:0003700">
    <property type="term" value="F:DNA-binding transcription factor activity"/>
    <property type="evidence" value="ECO:0007669"/>
    <property type="project" value="InterPro"/>
</dbReference>
<dbReference type="SMART" id="SM00895">
    <property type="entry name" value="FCD"/>
    <property type="match status" value="1"/>
</dbReference>
<dbReference type="Pfam" id="PF07729">
    <property type="entry name" value="FCD"/>
    <property type="match status" value="1"/>
</dbReference>
<proteinExistence type="predicted"/>
<evidence type="ECO:0000259" key="4">
    <source>
        <dbReference type="PROSITE" id="PS50949"/>
    </source>
</evidence>
<keyword evidence="2" id="KW-0238">DNA-binding</keyword>
<keyword evidence="3" id="KW-0804">Transcription</keyword>
<dbReference type="PANTHER" id="PTHR43537">
    <property type="entry name" value="TRANSCRIPTIONAL REGULATOR, GNTR FAMILY"/>
    <property type="match status" value="1"/>
</dbReference>
<dbReference type="EMBL" id="CP015839">
    <property type="protein sequence ID" value="ANG63173.1"/>
    <property type="molecule type" value="Genomic_DNA"/>
</dbReference>
<reference evidence="6" key="1">
    <citation type="submission" date="2016-05" db="EMBL/GenBank/DDBJ databases">
        <authorList>
            <person name="Baek K."/>
            <person name="Yang S.-J."/>
        </authorList>
    </citation>
    <scope>NUCLEOTIDE SEQUENCE [LARGE SCALE GENOMIC DNA]</scope>
    <source>
        <strain evidence="6">ST58-10</strain>
    </source>
</reference>
<dbReference type="SMART" id="SM00345">
    <property type="entry name" value="HTH_GNTR"/>
    <property type="match status" value="1"/>
</dbReference>
<evidence type="ECO:0000256" key="3">
    <source>
        <dbReference type="ARBA" id="ARBA00023163"/>
    </source>
</evidence>
<evidence type="ECO:0000256" key="1">
    <source>
        <dbReference type="ARBA" id="ARBA00023015"/>
    </source>
</evidence>
<dbReference type="RefSeq" id="WP_067382661.1">
    <property type="nucleotide sequence ID" value="NZ_CP015839.1"/>
</dbReference>
<dbReference type="Gene3D" id="1.20.120.530">
    <property type="entry name" value="GntR ligand-binding domain-like"/>
    <property type="match status" value="1"/>
</dbReference>
<dbReference type="Gene3D" id="1.10.10.10">
    <property type="entry name" value="Winged helix-like DNA-binding domain superfamily/Winged helix DNA-binding domain"/>
    <property type="match status" value="1"/>
</dbReference>
<dbReference type="SUPFAM" id="SSF46785">
    <property type="entry name" value="Winged helix' DNA-binding domain"/>
    <property type="match status" value="1"/>
</dbReference>
<feature type="domain" description="HTH gntR-type" evidence="4">
    <location>
        <begin position="3"/>
        <end position="71"/>
    </location>
</feature>
<dbReference type="KEGG" id="mars:A8C75_12285"/>
<organism evidence="5 6">
    <name type="scientific">Marinobacterium aestuarii</name>
    <dbReference type="NCBI Taxonomy" id="1821621"/>
    <lineage>
        <taxon>Bacteria</taxon>
        <taxon>Pseudomonadati</taxon>
        <taxon>Pseudomonadota</taxon>
        <taxon>Gammaproteobacteria</taxon>
        <taxon>Oceanospirillales</taxon>
        <taxon>Oceanospirillaceae</taxon>
        <taxon>Marinobacterium</taxon>
    </lineage>
</organism>
<dbReference type="OrthoDB" id="5450856at2"/>
<dbReference type="InterPro" id="IPR036390">
    <property type="entry name" value="WH_DNA-bd_sf"/>
</dbReference>